<evidence type="ECO:0000313" key="2">
    <source>
        <dbReference type="EMBL" id="CAB4313362.1"/>
    </source>
</evidence>
<gene>
    <name evidence="2" type="ORF">ORAREDHAP_LOCUS36258</name>
</gene>
<keyword evidence="3" id="KW-1185">Reference proteome</keyword>
<feature type="region of interest" description="Disordered" evidence="1">
    <location>
        <begin position="43"/>
        <end position="77"/>
    </location>
</feature>
<organism evidence="2 3">
    <name type="scientific">Prunus armeniaca</name>
    <name type="common">Apricot</name>
    <name type="synonym">Armeniaca vulgaris</name>
    <dbReference type="NCBI Taxonomy" id="36596"/>
    <lineage>
        <taxon>Eukaryota</taxon>
        <taxon>Viridiplantae</taxon>
        <taxon>Streptophyta</taxon>
        <taxon>Embryophyta</taxon>
        <taxon>Tracheophyta</taxon>
        <taxon>Spermatophyta</taxon>
        <taxon>Magnoliopsida</taxon>
        <taxon>eudicotyledons</taxon>
        <taxon>Gunneridae</taxon>
        <taxon>Pentapetalae</taxon>
        <taxon>rosids</taxon>
        <taxon>fabids</taxon>
        <taxon>Rosales</taxon>
        <taxon>Rosaceae</taxon>
        <taxon>Amygdaloideae</taxon>
        <taxon>Amygdaleae</taxon>
        <taxon>Prunus</taxon>
    </lineage>
</organism>
<name>A0A6J5XMR2_PRUAR</name>
<protein>
    <submittedName>
        <fullName evidence="2">Uncharacterized protein</fullName>
    </submittedName>
</protein>
<accession>A0A6J5XMR2</accession>
<dbReference type="Proteomes" id="UP000507245">
    <property type="component" value="Unassembled WGS sequence"/>
</dbReference>
<sequence>MSNNDWISVKGYSSFTFDTQLEFDSLIVSWILVNRQYRTLSIGKQGDHLGPPPALAPPLGPTTKNIYPMHTAEPPRGPVAIATPQPHSYDVGSSNRHLLDLTAGFDALHQDCGFALRPKDRHSQPS</sequence>
<reference evidence="3" key="1">
    <citation type="journal article" date="2020" name="Genome Biol.">
        <title>Gamete binning: chromosome-level and haplotype-resolved genome assembly enabled by high-throughput single-cell sequencing of gamete genomes.</title>
        <authorList>
            <person name="Campoy J.A."/>
            <person name="Sun H."/>
            <person name="Goel M."/>
            <person name="Jiao W.-B."/>
            <person name="Folz-Donahue K."/>
            <person name="Wang N."/>
            <person name="Rubio M."/>
            <person name="Liu C."/>
            <person name="Kukat C."/>
            <person name="Ruiz D."/>
            <person name="Huettel B."/>
            <person name="Schneeberger K."/>
        </authorList>
    </citation>
    <scope>NUCLEOTIDE SEQUENCE [LARGE SCALE GENOMIC DNA]</scope>
    <source>
        <strain evidence="3">cv. Rojo Pasion</strain>
    </source>
</reference>
<evidence type="ECO:0000313" key="3">
    <source>
        <dbReference type="Proteomes" id="UP000507245"/>
    </source>
</evidence>
<evidence type="ECO:0000256" key="1">
    <source>
        <dbReference type="SAM" id="MobiDB-lite"/>
    </source>
</evidence>
<dbReference type="EMBL" id="CAEKKB010000006">
    <property type="protein sequence ID" value="CAB4313362.1"/>
    <property type="molecule type" value="Genomic_DNA"/>
</dbReference>
<feature type="compositionally biased region" description="Pro residues" evidence="1">
    <location>
        <begin position="50"/>
        <end position="60"/>
    </location>
</feature>
<dbReference type="AlphaFoldDB" id="A0A6J5XMR2"/>
<proteinExistence type="predicted"/>